<feature type="compositionally biased region" description="Basic and acidic residues" evidence="1">
    <location>
        <begin position="123"/>
        <end position="132"/>
    </location>
</feature>
<sequence length="252" mass="28867">MGACLPPKQLKRRRPEETKKFVVLLHKFHRRWKRLDCDCKRCLEFKRVLGTLQHIEGDEDCAFSCSIDYFMEEPANRHESTQQRNARARLLARQHGRMTGTSSSSSASQSASKENHAPQNKDGSLENNERSPKKAVPMSPKNRAPVSPKGAPPSIPNKVDQTVSMKYNHENPSRRMPFKEDLLSPSKGEVLWVRFIDTKSNCAYYRNSMTGQVTWHEPKAKYATDVSALSTHDLSNEQHEDIEFVVPRKSFK</sequence>
<dbReference type="InterPro" id="IPR001202">
    <property type="entry name" value="WW_dom"/>
</dbReference>
<evidence type="ECO:0000259" key="2">
    <source>
        <dbReference type="PROSITE" id="PS50020"/>
    </source>
</evidence>
<feature type="domain" description="WW" evidence="2">
    <location>
        <begin position="192"/>
        <end position="220"/>
    </location>
</feature>
<organism evidence="3">
    <name type="scientific">Lotharella globosa</name>
    <dbReference type="NCBI Taxonomy" id="91324"/>
    <lineage>
        <taxon>Eukaryota</taxon>
        <taxon>Sar</taxon>
        <taxon>Rhizaria</taxon>
        <taxon>Cercozoa</taxon>
        <taxon>Chlorarachniophyceae</taxon>
        <taxon>Lotharella</taxon>
    </lineage>
</organism>
<protein>
    <recommendedName>
        <fullName evidence="2">WW domain-containing protein</fullName>
    </recommendedName>
</protein>
<dbReference type="EMBL" id="HBIV01052960">
    <property type="protein sequence ID" value="CAE0684537.1"/>
    <property type="molecule type" value="Transcribed_RNA"/>
</dbReference>
<evidence type="ECO:0000256" key="1">
    <source>
        <dbReference type="SAM" id="MobiDB-lite"/>
    </source>
</evidence>
<reference evidence="3" key="1">
    <citation type="submission" date="2021-01" db="EMBL/GenBank/DDBJ databases">
        <authorList>
            <person name="Corre E."/>
            <person name="Pelletier E."/>
            <person name="Niang G."/>
            <person name="Scheremetjew M."/>
            <person name="Finn R."/>
            <person name="Kale V."/>
            <person name="Holt S."/>
            <person name="Cochrane G."/>
            <person name="Meng A."/>
            <person name="Brown T."/>
            <person name="Cohen L."/>
        </authorList>
    </citation>
    <scope>NUCLEOTIDE SEQUENCE</scope>
    <source>
        <strain evidence="3">CCCM811</strain>
    </source>
</reference>
<dbReference type="AlphaFoldDB" id="A0A7S3ZIU1"/>
<proteinExistence type="predicted"/>
<name>A0A7S3ZIU1_9EUKA</name>
<accession>A0A7S3ZIU1</accession>
<evidence type="ECO:0000313" key="3">
    <source>
        <dbReference type="EMBL" id="CAE0684537.1"/>
    </source>
</evidence>
<feature type="compositionally biased region" description="Low complexity" evidence="1">
    <location>
        <begin position="102"/>
        <end position="112"/>
    </location>
</feature>
<gene>
    <name evidence="3" type="ORF">LGLO00237_LOCUS36325</name>
</gene>
<dbReference type="PROSITE" id="PS50020">
    <property type="entry name" value="WW_DOMAIN_2"/>
    <property type="match status" value="1"/>
</dbReference>
<feature type="region of interest" description="Disordered" evidence="1">
    <location>
        <begin position="94"/>
        <end position="159"/>
    </location>
</feature>
<dbReference type="Gene3D" id="2.20.70.10">
    <property type="match status" value="1"/>
</dbReference>